<comment type="caution">
    <text evidence="2">The sequence shown here is derived from an EMBL/GenBank/DDBJ whole genome shotgun (WGS) entry which is preliminary data.</text>
</comment>
<feature type="transmembrane region" description="Helical" evidence="1">
    <location>
        <begin position="149"/>
        <end position="169"/>
    </location>
</feature>
<dbReference type="OrthoDB" id="9807384at2"/>
<keyword evidence="1" id="KW-0812">Transmembrane</keyword>
<keyword evidence="3" id="KW-1185">Reference proteome</keyword>
<protein>
    <recommendedName>
        <fullName evidence="4">Oxygen tolerance protein BatD</fullName>
    </recommendedName>
</protein>
<evidence type="ECO:0008006" key="4">
    <source>
        <dbReference type="Google" id="ProtNLM"/>
    </source>
</evidence>
<accession>A0A4R7EMR5</accession>
<dbReference type="EMBL" id="SOAG01000032">
    <property type="protein sequence ID" value="TDS52183.1"/>
    <property type="molecule type" value="Genomic_DNA"/>
</dbReference>
<evidence type="ECO:0000313" key="2">
    <source>
        <dbReference type="EMBL" id="TDS52183.1"/>
    </source>
</evidence>
<evidence type="ECO:0000313" key="3">
    <source>
        <dbReference type="Proteomes" id="UP000295215"/>
    </source>
</evidence>
<feature type="transmembrane region" description="Helical" evidence="1">
    <location>
        <begin position="328"/>
        <end position="348"/>
    </location>
</feature>
<gene>
    <name evidence="2" type="ORF">C8P70_13227</name>
</gene>
<proteinExistence type="predicted"/>
<dbReference type="RefSeq" id="WP_133713565.1">
    <property type="nucleotide sequence ID" value="NZ_SOAG01000032.1"/>
</dbReference>
<dbReference type="Proteomes" id="UP000295215">
    <property type="component" value="Unassembled WGS sequence"/>
</dbReference>
<keyword evidence="1" id="KW-0472">Membrane</keyword>
<sequence length="540" mass="62227">MKHNLIHILVLIFYSAWAWGQNPVETQVDTTNIKIGDAFSLTIKTHTNQNSKVLFPDSPQLGDFEVIDSYPVDTLLKSDYMELIKKYDLTQFNAGSYSVPQLPVIVDAKMFKTDSIYIQVTDIEVDTLKTPLYEIKGISTADASFSSKWFYLIFIILAVLVGLGLYFIIKKRQDANLTEEDKYKTPYEKAVKKLKKLEEKKNWTRGDAKPYYSDMTDIARTFIEDTFDISARELTTFEIISILKNTLKDKKIKLRPEIIREFKRVLDTADLVKFAKSQPTEGEITADTSKIQNIVDEINIAYPISAATQTERIRLREERKRKRKRLRIWVPISVSASLILISGIAYLINISAERDWHLLTFNSTKKLMNKEWITSTYGSNPGITISTPEVLFRKNDKTIQESALEGVASIQQFKYASINDPLYIILNIVETNKEFKYTDKEITDHSIRILTQNFRAKDIDFETSDFENANGIRGVEVKGNFIFSNPVNQKEEKIVFEGVMTKSGINRDQAWIFYLESDTTAPQLAERIFDSMQYKKEEKP</sequence>
<organism evidence="2 3">
    <name type="scientific">Myroides indicus</name>
    <dbReference type="NCBI Taxonomy" id="1323422"/>
    <lineage>
        <taxon>Bacteria</taxon>
        <taxon>Pseudomonadati</taxon>
        <taxon>Bacteroidota</taxon>
        <taxon>Flavobacteriia</taxon>
        <taxon>Flavobacteriales</taxon>
        <taxon>Flavobacteriaceae</taxon>
        <taxon>Myroides</taxon>
    </lineage>
</organism>
<dbReference type="AlphaFoldDB" id="A0A4R7EMR5"/>
<name>A0A4R7EMR5_9FLAO</name>
<evidence type="ECO:0000256" key="1">
    <source>
        <dbReference type="SAM" id="Phobius"/>
    </source>
</evidence>
<keyword evidence="1" id="KW-1133">Transmembrane helix</keyword>
<reference evidence="2 3" key="1">
    <citation type="submission" date="2019-03" db="EMBL/GenBank/DDBJ databases">
        <title>Genomic Encyclopedia of Archaeal and Bacterial Type Strains, Phase II (KMG-II): from individual species to whole genera.</title>
        <authorList>
            <person name="Goeker M."/>
        </authorList>
    </citation>
    <scope>NUCLEOTIDE SEQUENCE [LARGE SCALE GENOMIC DNA]</scope>
    <source>
        <strain evidence="2 3">DSM 28213</strain>
    </source>
</reference>